<accession>A0A8T0Y2Y9</accession>
<dbReference type="EMBL" id="RCMV01000138">
    <property type="protein sequence ID" value="KAG3223666.1"/>
    <property type="molecule type" value="Genomic_DNA"/>
</dbReference>
<sequence>MTPVEPESVVFGATDEMANAYKDERGVLLVYWNGVERDEINVAATTKMKRP</sequence>
<protein>
    <submittedName>
        <fullName evidence="1">Uncharacterized protein</fullName>
    </submittedName>
</protein>
<gene>
    <name evidence="1" type="ORF">PC113_g20649</name>
    <name evidence="2" type="ORF">PC129_g5686</name>
</gene>
<dbReference type="AlphaFoldDB" id="A0A8T0Y2Y9"/>
<proteinExistence type="predicted"/>
<dbReference type="EMBL" id="RCMG01001220">
    <property type="protein sequence ID" value="KAG2832996.1"/>
    <property type="molecule type" value="Genomic_DNA"/>
</dbReference>
<name>A0A8T0Y2Y9_9STRA</name>
<organism evidence="1 3">
    <name type="scientific">Phytophthora cactorum</name>
    <dbReference type="NCBI Taxonomy" id="29920"/>
    <lineage>
        <taxon>Eukaryota</taxon>
        <taxon>Sar</taxon>
        <taxon>Stramenopiles</taxon>
        <taxon>Oomycota</taxon>
        <taxon>Peronosporomycetes</taxon>
        <taxon>Peronosporales</taxon>
        <taxon>Peronosporaceae</taxon>
        <taxon>Phytophthora</taxon>
    </lineage>
</organism>
<evidence type="ECO:0000313" key="2">
    <source>
        <dbReference type="EMBL" id="KAG3223666.1"/>
    </source>
</evidence>
<reference evidence="1" key="1">
    <citation type="submission" date="2018-10" db="EMBL/GenBank/DDBJ databases">
        <title>Effector identification in a new, highly contiguous assembly of the strawberry crown rot pathogen Phytophthora cactorum.</title>
        <authorList>
            <person name="Armitage A.D."/>
            <person name="Nellist C.F."/>
            <person name="Bates H."/>
            <person name="Vickerstaff R.J."/>
            <person name="Harrison R.J."/>
        </authorList>
    </citation>
    <scope>NUCLEOTIDE SEQUENCE</scope>
    <source>
        <strain evidence="1">15-7</strain>
        <strain evidence="2">P421</strain>
    </source>
</reference>
<comment type="caution">
    <text evidence="1">The sequence shown here is derived from an EMBL/GenBank/DDBJ whole genome shotgun (WGS) entry which is preliminary data.</text>
</comment>
<dbReference type="Proteomes" id="UP000760860">
    <property type="component" value="Unassembled WGS sequence"/>
</dbReference>
<evidence type="ECO:0000313" key="1">
    <source>
        <dbReference type="EMBL" id="KAG2832996.1"/>
    </source>
</evidence>
<dbReference type="Proteomes" id="UP000735874">
    <property type="component" value="Unassembled WGS sequence"/>
</dbReference>
<evidence type="ECO:0000313" key="3">
    <source>
        <dbReference type="Proteomes" id="UP000735874"/>
    </source>
</evidence>